<keyword evidence="8" id="KW-0964">Secreted</keyword>
<dbReference type="GO" id="GO:0030599">
    <property type="term" value="F:pectinesterase activity"/>
    <property type="evidence" value="ECO:0007669"/>
    <property type="project" value="UniProtKB-UniRule"/>
</dbReference>
<keyword evidence="8" id="KW-0732">Signal</keyword>
<keyword evidence="5 8" id="KW-0063">Aspartyl esterase</keyword>
<evidence type="ECO:0000256" key="8">
    <source>
        <dbReference type="RuleBase" id="RU000589"/>
    </source>
</evidence>
<accession>A0A1L7X9K8</accession>
<dbReference type="EMBL" id="FJOG01000019">
    <property type="protein sequence ID" value="CZR61715.1"/>
    <property type="molecule type" value="Genomic_DNA"/>
</dbReference>
<feature type="active site" evidence="7">
    <location>
        <position position="196"/>
    </location>
</feature>
<reference evidence="10 11" key="1">
    <citation type="submission" date="2016-03" db="EMBL/GenBank/DDBJ databases">
        <authorList>
            <person name="Ploux O."/>
        </authorList>
    </citation>
    <scope>NUCLEOTIDE SEQUENCE [LARGE SCALE GENOMIC DNA]</scope>
    <source>
        <strain evidence="10 11">UAMH 11012</strain>
    </source>
</reference>
<dbReference type="InterPro" id="IPR011050">
    <property type="entry name" value="Pectin_lyase_fold/virulence"/>
</dbReference>
<dbReference type="InterPro" id="IPR012334">
    <property type="entry name" value="Pectin_lyas_fold"/>
</dbReference>
<comment type="function">
    <text evidence="8">Involved in maceration and soft-rotting of plant tissue.</text>
</comment>
<evidence type="ECO:0000313" key="10">
    <source>
        <dbReference type="EMBL" id="CZR61715.1"/>
    </source>
</evidence>
<dbReference type="InterPro" id="IPR000070">
    <property type="entry name" value="Pectinesterase_cat"/>
</dbReference>
<comment type="catalytic activity">
    <reaction evidence="6 8">
        <text>[(1-&gt;4)-alpha-D-galacturonosyl methyl ester](n) + n H2O = [(1-&gt;4)-alpha-D-galacturonosyl](n) + n methanol + n H(+)</text>
        <dbReference type="Rhea" id="RHEA:22380"/>
        <dbReference type="Rhea" id="RHEA-COMP:14570"/>
        <dbReference type="Rhea" id="RHEA-COMP:14573"/>
        <dbReference type="ChEBI" id="CHEBI:15377"/>
        <dbReference type="ChEBI" id="CHEBI:15378"/>
        <dbReference type="ChEBI" id="CHEBI:17790"/>
        <dbReference type="ChEBI" id="CHEBI:140522"/>
        <dbReference type="ChEBI" id="CHEBI:140523"/>
        <dbReference type="EC" id="3.1.1.11"/>
    </reaction>
</comment>
<comment type="similarity">
    <text evidence="2">Belongs to the pectinesterase family.</text>
</comment>
<dbReference type="PANTHER" id="PTHR31321">
    <property type="entry name" value="ACYL-COA THIOESTER HYDROLASE YBHC-RELATED"/>
    <property type="match status" value="1"/>
</dbReference>
<name>A0A1L7X9K8_9HELO</name>
<dbReference type="GO" id="GO:0005576">
    <property type="term" value="C:extracellular region"/>
    <property type="evidence" value="ECO:0007669"/>
    <property type="project" value="UniProtKB-SubCell"/>
</dbReference>
<sequence>MHLLTLGSTLAPLLSHFDLTLAVPFATLAKRTSRTSSPSGCLVVRGSGTGLSEYSTLQAAVTALGSTTTSKCIFVYSGTYNEQVRIGYGGPLTLYGYTTDASSYKGNTVNIVSAQSSSEAGLLDTSSAVNVVSANFKVYNINFKNSYGIGAQAVAFTGNGDKQGYYGCGFYSYQDTLYAKAGKQYYSNCYIEGAIDFIFGDAIAWFGECTIAAGVSNRAGTITANSREESSDTAWYVIDSSTVNHGCVWRKRDREDLPRPSMACAGPSHYQNSVLTDVVSAAGWTTLAANATPIFEEWDNSGAGSDTSAREYETKASGAVSKTTLWGSDWGSWIDESY</sequence>
<dbReference type="AlphaFoldDB" id="A0A1L7X9K8"/>
<evidence type="ECO:0000256" key="7">
    <source>
        <dbReference type="PROSITE-ProRule" id="PRU10040"/>
    </source>
</evidence>
<comment type="subcellular location">
    <subcellularLocation>
        <location evidence="8">Secreted</location>
    </subcellularLocation>
</comment>
<evidence type="ECO:0000256" key="6">
    <source>
        <dbReference type="ARBA" id="ARBA00047928"/>
    </source>
</evidence>
<protein>
    <recommendedName>
        <fullName evidence="3 8">Pectinesterase</fullName>
        <ecNumber evidence="3 8">3.1.1.11</ecNumber>
    </recommendedName>
</protein>
<dbReference type="OrthoDB" id="2019149at2759"/>
<dbReference type="EC" id="3.1.1.11" evidence="3 8"/>
<dbReference type="SUPFAM" id="SSF51126">
    <property type="entry name" value="Pectin lyase-like"/>
    <property type="match status" value="1"/>
</dbReference>
<dbReference type="STRING" id="576137.A0A1L7X9K8"/>
<dbReference type="GO" id="GO:0042545">
    <property type="term" value="P:cell wall modification"/>
    <property type="evidence" value="ECO:0007669"/>
    <property type="project" value="UniProtKB-UniRule"/>
</dbReference>
<evidence type="ECO:0000256" key="4">
    <source>
        <dbReference type="ARBA" id="ARBA00022801"/>
    </source>
</evidence>
<dbReference type="Proteomes" id="UP000184330">
    <property type="component" value="Unassembled WGS sequence"/>
</dbReference>
<feature type="signal peptide" evidence="8">
    <location>
        <begin position="1"/>
        <end position="22"/>
    </location>
</feature>
<keyword evidence="8" id="KW-0961">Cell wall biogenesis/degradation</keyword>
<proteinExistence type="inferred from homology"/>
<dbReference type="Pfam" id="PF01095">
    <property type="entry name" value="Pectinesterase"/>
    <property type="match status" value="1"/>
</dbReference>
<evidence type="ECO:0000256" key="1">
    <source>
        <dbReference type="ARBA" id="ARBA00005184"/>
    </source>
</evidence>
<dbReference type="GO" id="GO:0045490">
    <property type="term" value="P:pectin catabolic process"/>
    <property type="evidence" value="ECO:0007669"/>
    <property type="project" value="UniProtKB-UniRule"/>
</dbReference>
<feature type="chain" id="PRO_5011833384" description="Pectinesterase" evidence="8">
    <location>
        <begin position="23"/>
        <end position="338"/>
    </location>
</feature>
<evidence type="ECO:0000259" key="9">
    <source>
        <dbReference type="Pfam" id="PF01095"/>
    </source>
</evidence>
<dbReference type="PANTHER" id="PTHR31321:SF57">
    <property type="entry name" value="PECTINESTERASE 53-RELATED"/>
    <property type="match status" value="1"/>
</dbReference>
<evidence type="ECO:0000256" key="2">
    <source>
        <dbReference type="ARBA" id="ARBA00008891"/>
    </source>
</evidence>
<keyword evidence="4 8" id="KW-0378">Hydrolase</keyword>
<organism evidence="10 11">
    <name type="scientific">Phialocephala subalpina</name>
    <dbReference type="NCBI Taxonomy" id="576137"/>
    <lineage>
        <taxon>Eukaryota</taxon>
        <taxon>Fungi</taxon>
        <taxon>Dikarya</taxon>
        <taxon>Ascomycota</taxon>
        <taxon>Pezizomycotina</taxon>
        <taxon>Leotiomycetes</taxon>
        <taxon>Helotiales</taxon>
        <taxon>Mollisiaceae</taxon>
        <taxon>Phialocephala</taxon>
        <taxon>Phialocephala fortinii species complex</taxon>
    </lineage>
</organism>
<dbReference type="Gene3D" id="2.160.20.10">
    <property type="entry name" value="Single-stranded right-handed beta-helix, Pectin lyase-like"/>
    <property type="match status" value="1"/>
</dbReference>
<feature type="domain" description="Pectinesterase catalytic" evidence="9">
    <location>
        <begin position="49"/>
        <end position="310"/>
    </location>
</feature>
<comment type="pathway">
    <text evidence="1 8">Glycan metabolism; pectin degradation; 2-dehydro-3-deoxy-D-gluconate from pectin: step 1/5.</text>
</comment>
<evidence type="ECO:0000256" key="3">
    <source>
        <dbReference type="ARBA" id="ARBA00013229"/>
    </source>
</evidence>
<dbReference type="UniPathway" id="UPA00545">
    <property type="reaction ID" value="UER00823"/>
</dbReference>
<dbReference type="PROSITE" id="PS00503">
    <property type="entry name" value="PECTINESTERASE_2"/>
    <property type="match status" value="1"/>
</dbReference>
<evidence type="ECO:0000256" key="5">
    <source>
        <dbReference type="ARBA" id="ARBA00023085"/>
    </source>
</evidence>
<gene>
    <name evidence="10" type="ORF">PAC_11612</name>
</gene>
<evidence type="ECO:0000313" key="11">
    <source>
        <dbReference type="Proteomes" id="UP000184330"/>
    </source>
</evidence>
<dbReference type="InterPro" id="IPR033131">
    <property type="entry name" value="Pectinesterase_Asp_AS"/>
</dbReference>
<keyword evidence="11" id="KW-1185">Reference proteome</keyword>